<evidence type="ECO:0000313" key="3">
    <source>
        <dbReference type="Proteomes" id="UP000006251"/>
    </source>
</evidence>
<dbReference type="Gene3D" id="3.40.190.10">
    <property type="entry name" value="Periplasmic binding protein-like II"/>
    <property type="match status" value="1"/>
</dbReference>
<evidence type="ECO:0000256" key="1">
    <source>
        <dbReference type="SAM" id="Phobius"/>
    </source>
</evidence>
<evidence type="ECO:0000313" key="2">
    <source>
        <dbReference type="EMBL" id="GAC28706.1"/>
    </source>
</evidence>
<feature type="transmembrane region" description="Helical" evidence="1">
    <location>
        <begin position="12"/>
        <end position="32"/>
    </location>
</feature>
<dbReference type="STRING" id="1121922.GCA_000428905_02015"/>
<dbReference type="Proteomes" id="UP000006251">
    <property type="component" value="Unassembled WGS sequence"/>
</dbReference>
<keyword evidence="3" id="KW-1185">Reference proteome</keyword>
<dbReference type="AlphaFoldDB" id="K6YXK4"/>
<keyword evidence="1" id="KW-1133">Transmembrane helix</keyword>
<reference evidence="3" key="1">
    <citation type="journal article" date="2014" name="Environ. Microbiol.">
        <title>Comparative genomics of the marine bacterial genus Glaciecola reveals the high degree of genomic diversity and genomic characteristic for cold adaptation.</title>
        <authorList>
            <person name="Qin Q.L."/>
            <person name="Xie B.B."/>
            <person name="Yu Y."/>
            <person name="Shu Y.L."/>
            <person name="Rong J.C."/>
            <person name="Zhang Y.J."/>
            <person name="Zhao D.L."/>
            <person name="Chen X.L."/>
            <person name="Zhang X.Y."/>
            <person name="Chen B."/>
            <person name="Zhou B.C."/>
            <person name="Zhang Y.Z."/>
        </authorList>
    </citation>
    <scope>NUCLEOTIDE SEQUENCE [LARGE SCALE GENOMIC DNA]</scope>
    <source>
        <strain evidence="3">ACAM 615</strain>
    </source>
</reference>
<keyword evidence="1" id="KW-0472">Membrane</keyword>
<proteinExistence type="predicted"/>
<name>K6YXK4_9ALTE</name>
<protein>
    <recommendedName>
        <fullName evidence="4">Phosphate ABC transporter substrate-binding protein</fullName>
    </recommendedName>
</protein>
<organism evidence="2 3">
    <name type="scientific">Brumicola pallidula DSM 14239 = ACAM 615</name>
    <dbReference type="NCBI Taxonomy" id="1121922"/>
    <lineage>
        <taxon>Bacteria</taxon>
        <taxon>Pseudomonadati</taxon>
        <taxon>Pseudomonadota</taxon>
        <taxon>Gammaproteobacteria</taxon>
        <taxon>Alteromonadales</taxon>
        <taxon>Alteromonadaceae</taxon>
        <taxon>Brumicola</taxon>
    </lineage>
</organism>
<dbReference type="OrthoDB" id="5368544at2"/>
<evidence type="ECO:0008006" key="4">
    <source>
        <dbReference type="Google" id="ProtNLM"/>
    </source>
</evidence>
<dbReference type="SUPFAM" id="SSF53850">
    <property type="entry name" value="Periplasmic binding protein-like II"/>
    <property type="match status" value="1"/>
</dbReference>
<dbReference type="RefSeq" id="WP_006011042.1">
    <property type="nucleotide sequence ID" value="NZ_BAEQ01000028.1"/>
</dbReference>
<dbReference type="EMBL" id="BAEQ01000028">
    <property type="protein sequence ID" value="GAC28706.1"/>
    <property type="molecule type" value="Genomic_DNA"/>
</dbReference>
<comment type="caution">
    <text evidence="2">The sequence shown here is derived from an EMBL/GenBank/DDBJ whole genome shotgun (WGS) entry which is preliminary data.</text>
</comment>
<keyword evidence="1" id="KW-0812">Transmembrane</keyword>
<accession>K6YXK4</accession>
<sequence>MLQLTLLKTMILMGGLSFTTLAISSELVLVVHKDNPTSMLSRSQVIDLYMGKYVAFPDGSKAVPVDIENDLVIRTKFYDSLVGMSLARVNAYWSKVKFSGRARPPTQQKDEKAILAFVKQTENAIAYIHESSVTDDVKVVYRFYE</sequence>
<gene>
    <name evidence="2" type="ORF">GPAL_1844</name>
</gene>